<keyword evidence="1" id="KW-0812">Transmembrane</keyword>
<keyword evidence="1" id="KW-1133">Transmembrane helix</keyword>
<dbReference type="Proteomes" id="UP001209168">
    <property type="component" value="Unassembled WGS sequence"/>
</dbReference>
<organism evidence="2 3">
    <name type="scientific">Segatella copri</name>
    <dbReference type="NCBI Taxonomy" id="165179"/>
    <lineage>
        <taxon>Bacteria</taxon>
        <taxon>Pseudomonadati</taxon>
        <taxon>Bacteroidota</taxon>
        <taxon>Bacteroidia</taxon>
        <taxon>Bacteroidales</taxon>
        <taxon>Prevotellaceae</taxon>
        <taxon>Segatella</taxon>
    </lineage>
</organism>
<proteinExistence type="predicted"/>
<feature type="transmembrane region" description="Helical" evidence="1">
    <location>
        <begin position="94"/>
        <end position="121"/>
    </location>
</feature>
<gene>
    <name evidence="2" type="ORF">ONT23_06830</name>
</gene>
<dbReference type="RefSeq" id="WP_144151623.1">
    <property type="nucleotide sequence ID" value="NZ_JAPDVH010000001.1"/>
</dbReference>
<comment type="caution">
    <text evidence="2">The sequence shown here is derived from an EMBL/GenBank/DDBJ whole genome shotgun (WGS) entry which is preliminary data.</text>
</comment>
<dbReference type="AlphaFoldDB" id="A0AAW5UM21"/>
<evidence type="ECO:0000313" key="2">
    <source>
        <dbReference type="EMBL" id="MCW4155255.1"/>
    </source>
</evidence>
<protein>
    <submittedName>
        <fullName evidence="2">Uncharacterized protein</fullName>
    </submittedName>
</protein>
<accession>A0AAW5UM21</accession>
<reference evidence="2" key="1">
    <citation type="submission" date="2022-11" db="EMBL/GenBank/DDBJ databases">
        <title>Genomic repertoires linked with pathogenic potency of arthritogenic Prevotella copri isolated from the gut of rheumatoid arthritis patients.</title>
        <authorList>
            <person name="Nii T."/>
            <person name="Maeda Y."/>
            <person name="Motooka D."/>
            <person name="Naito M."/>
            <person name="Matsumoto Y."/>
            <person name="Ogawa T."/>
            <person name="Oguro-Igashira E."/>
            <person name="Kishikawa T."/>
            <person name="Yamashita M."/>
            <person name="Koizumi S."/>
            <person name="Kurakawa T."/>
            <person name="Okumura R."/>
            <person name="Kayama H."/>
            <person name="Murakami M."/>
            <person name="Sakaguchi T."/>
            <person name="Das B."/>
            <person name="Nakamura S."/>
            <person name="Okada Y."/>
            <person name="Kumanogoh A."/>
            <person name="Takeda K."/>
        </authorList>
    </citation>
    <scope>NUCLEOTIDE SEQUENCE</scope>
    <source>
        <strain evidence="2">H012_8</strain>
    </source>
</reference>
<feature type="transmembrane region" description="Helical" evidence="1">
    <location>
        <begin position="65"/>
        <end position="82"/>
    </location>
</feature>
<name>A0AAW5UM21_9BACT</name>
<evidence type="ECO:0000256" key="1">
    <source>
        <dbReference type="SAM" id="Phobius"/>
    </source>
</evidence>
<evidence type="ECO:0000313" key="3">
    <source>
        <dbReference type="Proteomes" id="UP001209168"/>
    </source>
</evidence>
<keyword evidence="1" id="KW-0472">Membrane</keyword>
<dbReference type="EMBL" id="JAPDVH010000001">
    <property type="protein sequence ID" value="MCW4155255.1"/>
    <property type="molecule type" value="Genomic_DNA"/>
</dbReference>
<sequence length="147" mass="16818">MKLREPEKQILDDFEHKVTGKIAKYGNEPDFPKFENYGITRMELDDYLFDKQSILDMGGSKRSQLTIGGFITVLPVLVLSCFPDKSPVYDNGKMLATVIAVIIGLLLACFVKALLQMIIAYRVNHHKEPKMETFIKAVLFYEKRSQL</sequence>